<gene>
    <name evidence="2" type="ORF">N658DRAFT_43147</name>
</gene>
<proteinExistence type="predicted"/>
<dbReference type="EMBL" id="MU863633">
    <property type="protein sequence ID" value="KAK4101986.1"/>
    <property type="molecule type" value="Genomic_DNA"/>
</dbReference>
<accession>A0AAN6Q6N1</accession>
<evidence type="ECO:0000313" key="3">
    <source>
        <dbReference type="Proteomes" id="UP001305647"/>
    </source>
</evidence>
<protein>
    <submittedName>
        <fullName evidence="2">Uncharacterized protein</fullName>
    </submittedName>
</protein>
<dbReference type="Proteomes" id="UP001305647">
    <property type="component" value="Unassembled WGS sequence"/>
</dbReference>
<organism evidence="2 3">
    <name type="scientific">Parathielavia hyrcaniae</name>
    <dbReference type="NCBI Taxonomy" id="113614"/>
    <lineage>
        <taxon>Eukaryota</taxon>
        <taxon>Fungi</taxon>
        <taxon>Dikarya</taxon>
        <taxon>Ascomycota</taxon>
        <taxon>Pezizomycotina</taxon>
        <taxon>Sordariomycetes</taxon>
        <taxon>Sordariomycetidae</taxon>
        <taxon>Sordariales</taxon>
        <taxon>Chaetomiaceae</taxon>
        <taxon>Parathielavia</taxon>
    </lineage>
</organism>
<name>A0AAN6Q6N1_9PEZI</name>
<keyword evidence="3" id="KW-1185">Reference proteome</keyword>
<dbReference type="AlphaFoldDB" id="A0AAN6Q6N1"/>
<sequence>MTNSPDQHGFTAPLSCPSSPVPSTHRAHHQRHWPARPYHPCPCPRPSDDPIGTDVQFIILFMQEFTWYVPFLSTLCSRIFGMPIEQAG</sequence>
<reference evidence="2" key="1">
    <citation type="journal article" date="2023" name="Mol. Phylogenet. Evol.">
        <title>Genome-scale phylogeny and comparative genomics of the fungal order Sordariales.</title>
        <authorList>
            <person name="Hensen N."/>
            <person name="Bonometti L."/>
            <person name="Westerberg I."/>
            <person name="Brannstrom I.O."/>
            <person name="Guillou S."/>
            <person name="Cros-Aarteil S."/>
            <person name="Calhoun S."/>
            <person name="Haridas S."/>
            <person name="Kuo A."/>
            <person name="Mondo S."/>
            <person name="Pangilinan J."/>
            <person name="Riley R."/>
            <person name="LaButti K."/>
            <person name="Andreopoulos B."/>
            <person name="Lipzen A."/>
            <person name="Chen C."/>
            <person name="Yan M."/>
            <person name="Daum C."/>
            <person name="Ng V."/>
            <person name="Clum A."/>
            <person name="Steindorff A."/>
            <person name="Ohm R.A."/>
            <person name="Martin F."/>
            <person name="Silar P."/>
            <person name="Natvig D.O."/>
            <person name="Lalanne C."/>
            <person name="Gautier V."/>
            <person name="Ament-Velasquez S.L."/>
            <person name="Kruys A."/>
            <person name="Hutchinson M.I."/>
            <person name="Powell A.J."/>
            <person name="Barry K."/>
            <person name="Miller A.N."/>
            <person name="Grigoriev I.V."/>
            <person name="Debuchy R."/>
            <person name="Gladieux P."/>
            <person name="Hiltunen Thoren M."/>
            <person name="Johannesson H."/>
        </authorList>
    </citation>
    <scope>NUCLEOTIDE SEQUENCE</scope>
    <source>
        <strain evidence="2">CBS 757.83</strain>
    </source>
</reference>
<comment type="caution">
    <text evidence="2">The sequence shown here is derived from an EMBL/GenBank/DDBJ whole genome shotgun (WGS) entry which is preliminary data.</text>
</comment>
<evidence type="ECO:0000313" key="2">
    <source>
        <dbReference type="EMBL" id="KAK4101986.1"/>
    </source>
</evidence>
<evidence type="ECO:0000256" key="1">
    <source>
        <dbReference type="SAM" id="MobiDB-lite"/>
    </source>
</evidence>
<feature type="region of interest" description="Disordered" evidence="1">
    <location>
        <begin position="1"/>
        <end position="33"/>
    </location>
</feature>
<reference evidence="2" key="2">
    <citation type="submission" date="2023-05" db="EMBL/GenBank/DDBJ databases">
        <authorList>
            <consortium name="Lawrence Berkeley National Laboratory"/>
            <person name="Steindorff A."/>
            <person name="Hensen N."/>
            <person name="Bonometti L."/>
            <person name="Westerberg I."/>
            <person name="Brannstrom I.O."/>
            <person name="Guillou S."/>
            <person name="Cros-Aarteil S."/>
            <person name="Calhoun S."/>
            <person name="Haridas S."/>
            <person name="Kuo A."/>
            <person name="Mondo S."/>
            <person name="Pangilinan J."/>
            <person name="Riley R."/>
            <person name="Labutti K."/>
            <person name="Andreopoulos B."/>
            <person name="Lipzen A."/>
            <person name="Chen C."/>
            <person name="Yanf M."/>
            <person name="Daum C."/>
            <person name="Ng V."/>
            <person name="Clum A."/>
            <person name="Ohm R."/>
            <person name="Martin F."/>
            <person name="Silar P."/>
            <person name="Natvig D."/>
            <person name="Lalanne C."/>
            <person name="Gautier V."/>
            <person name="Ament-Velasquez S.L."/>
            <person name="Kruys A."/>
            <person name="Hutchinson M.I."/>
            <person name="Powell A.J."/>
            <person name="Barry K."/>
            <person name="Miller A.N."/>
            <person name="Grigoriev I.V."/>
            <person name="Debuchy R."/>
            <person name="Gladieux P."/>
            <person name="Thoren M.H."/>
            <person name="Johannesson H."/>
        </authorList>
    </citation>
    <scope>NUCLEOTIDE SEQUENCE</scope>
    <source>
        <strain evidence="2">CBS 757.83</strain>
    </source>
</reference>